<evidence type="ECO:0000259" key="3">
    <source>
        <dbReference type="PROSITE" id="PS50977"/>
    </source>
</evidence>
<dbReference type="Pfam" id="PF00440">
    <property type="entry name" value="TetR_N"/>
    <property type="match status" value="1"/>
</dbReference>
<dbReference type="InterPro" id="IPR001647">
    <property type="entry name" value="HTH_TetR"/>
</dbReference>
<protein>
    <submittedName>
        <fullName evidence="4">AcrR family transcriptional regulator</fullName>
    </submittedName>
</protein>
<dbReference type="GO" id="GO:0000976">
    <property type="term" value="F:transcription cis-regulatory region binding"/>
    <property type="evidence" value="ECO:0007669"/>
    <property type="project" value="TreeGrafter"/>
</dbReference>
<dbReference type="PRINTS" id="PR00455">
    <property type="entry name" value="HTHTETR"/>
</dbReference>
<evidence type="ECO:0000256" key="1">
    <source>
        <dbReference type="ARBA" id="ARBA00023125"/>
    </source>
</evidence>
<feature type="DNA-binding region" description="H-T-H motif" evidence="2">
    <location>
        <begin position="41"/>
        <end position="60"/>
    </location>
</feature>
<dbReference type="PANTHER" id="PTHR30055">
    <property type="entry name" value="HTH-TYPE TRANSCRIPTIONAL REGULATOR RUTR"/>
    <property type="match status" value="1"/>
</dbReference>
<evidence type="ECO:0000313" key="4">
    <source>
        <dbReference type="EMBL" id="MBB5831469.1"/>
    </source>
</evidence>
<dbReference type="SUPFAM" id="SSF48498">
    <property type="entry name" value="Tetracyclin repressor-like, C-terminal domain"/>
    <property type="match status" value="1"/>
</dbReference>
<dbReference type="Gene3D" id="1.10.357.10">
    <property type="entry name" value="Tetracycline Repressor, domain 2"/>
    <property type="match status" value="1"/>
</dbReference>
<dbReference type="Proteomes" id="UP000588158">
    <property type="component" value="Unassembled WGS sequence"/>
</dbReference>
<proteinExistence type="predicted"/>
<dbReference type="InterPro" id="IPR050109">
    <property type="entry name" value="HTH-type_TetR-like_transc_reg"/>
</dbReference>
<dbReference type="GO" id="GO:0003700">
    <property type="term" value="F:DNA-binding transcription factor activity"/>
    <property type="evidence" value="ECO:0007669"/>
    <property type="project" value="TreeGrafter"/>
</dbReference>
<name>A0A841A8C5_9MICO</name>
<organism evidence="4 5">
    <name type="scientific">Brachybacterium aquaticum</name>
    <dbReference type="NCBI Taxonomy" id="1432564"/>
    <lineage>
        <taxon>Bacteria</taxon>
        <taxon>Bacillati</taxon>
        <taxon>Actinomycetota</taxon>
        <taxon>Actinomycetes</taxon>
        <taxon>Micrococcales</taxon>
        <taxon>Dermabacteraceae</taxon>
        <taxon>Brachybacterium</taxon>
    </lineage>
</organism>
<dbReference type="PROSITE" id="PS50977">
    <property type="entry name" value="HTH_TETR_2"/>
    <property type="match status" value="1"/>
</dbReference>
<dbReference type="InterPro" id="IPR009057">
    <property type="entry name" value="Homeodomain-like_sf"/>
</dbReference>
<evidence type="ECO:0000256" key="2">
    <source>
        <dbReference type="PROSITE-ProRule" id="PRU00335"/>
    </source>
</evidence>
<dbReference type="EMBL" id="JACHLZ010000001">
    <property type="protein sequence ID" value="MBB5831469.1"/>
    <property type="molecule type" value="Genomic_DNA"/>
</dbReference>
<sequence>MTDLFEPLPEFAGTRRKENTRAKLIRASLDVFVDKGIDGATVDDLVKAAGFTRGAFYSNFSTKEEVFVALFDEVTAEVIGIANSSVESAVGEAGPEHAVTFDDDEMMLAVFEGIRPYGRQWYLLYSDAIARSLRDETMRGELAVQRERMRDEIGQLLTRRLEAAGDRSRLPVEDLAQLLVGIFVDLMLREQMEQRDITELAATTILGTLRAFVEPAGGPGERGGCLRGEGEPSRR</sequence>
<gene>
    <name evidence="4" type="ORF">HNR70_001282</name>
</gene>
<comment type="caution">
    <text evidence="4">The sequence shown here is derived from an EMBL/GenBank/DDBJ whole genome shotgun (WGS) entry which is preliminary data.</text>
</comment>
<feature type="domain" description="HTH tetR-type" evidence="3">
    <location>
        <begin position="18"/>
        <end position="78"/>
    </location>
</feature>
<accession>A0A841A8C5</accession>
<evidence type="ECO:0000313" key="5">
    <source>
        <dbReference type="Proteomes" id="UP000588158"/>
    </source>
</evidence>
<dbReference type="AlphaFoldDB" id="A0A841A8C5"/>
<dbReference type="InterPro" id="IPR036271">
    <property type="entry name" value="Tet_transcr_reg_TetR-rel_C_sf"/>
</dbReference>
<keyword evidence="5" id="KW-1185">Reference proteome</keyword>
<dbReference type="RefSeq" id="WP_184324929.1">
    <property type="nucleotide sequence ID" value="NZ_JACHLZ010000001.1"/>
</dbReference>
<dbReference type="PANTHER" id="PTHR30055:SF241">
    <property type="entry name" value="TRANSCRIPTIONAL REGULATORY PROTEIN"/>
    <property type="match status" value="1"/>
</dbReference>
<dbReference type="SUPFAM" id="SSF46689">
    <property type="entry name" value="Homeodomain-like"/>
    <property type="match status" value="1"/>
</dbReference>
<keyword evidence="1 2" id="KW-0238">DNA-binding</keyword>
<reference evidence="4 5" key="1">
    <citation type="submission" date="2020-08" db="EMBL/GenBank/DDBJ databases">
        <title>Sequencing the genomes of 1000 actinobacteria strains.</title>
        <authorList>
            <person name="Klenk H.-P."/>
        </authorList>
    </citation>
    <scope>NUCLEOTIDE SEQUENCE [LARGE SCALE GENOMIC DNA]</scope>
    <source>
        <strain evidence="4 5">DSM 28796</strain>
    </source>
</reference>